<dbReference type="Gene3D" id="2.30.60.10">
    <property type="entry name" value="Cyanovirin-N"/>
    <property type="match status" value="1"/>
</dbReference>
<keyword evidence="1" id="KW-0732">Signal</keyword>
<evidence type="ECO:0008006" key="4">
    <source>
        <dbReference type="Google" id="ProtNLM"/>
    </source>
</evidence>
<evidence type="ECO:0000256" key="1">
    <source>
        <dbReference type="SAM" id="SignalP"/>
    </source>
</evidence>
<feature type="chain" id="PRO_5040845230" description="Cyanovirin-N domain-containing protein" evidence="1">
    <location>
        <begin position="19"/>
        <end position="123"/>
    </location>
</feature>
<dbReference type="Proteomes" id="UP001141434">
    <property type="component" value="Unassembled WGS sequence"/>
</dbReference>
<dbReference type="RefSeq" id="XP_056516533.1">
    <property type="nucleotide sequence ID" value="XM_056651683.1"/>
</dbReference>
<dbReference type="SUPFAM" id="SSF51322">
    <property type="entry name" value="Cyanovirin-N"/>
    <property type="match status" value="1"/>
</dbReference>
<evidence type="ECO:0000313" key="2">
    <source>
        <dbReference type="EMBL" id="KAJ5115342.1"/>
    </source>
</evidence>
<proteinExistence type="predicted"/>
<protein>
    <recommendedName>
        <fullName evidence="4">Cyanovirin-N domain-containing protein</fullName>
    </recommendedName>
</protein>
<name>A0A9W9GBX6_9EURO</name>
<dbReference type="InterPro" id="IPR036673">
    <property type="entry name" value="Cyanovirin-N_sf"/>
</dbReference>
<keyword evidence="3" id="KW-1185">Reference proteome</keyword>
<sequence>MLSLKLLLALGFSSLAVAKGFTSSCKITSSTDELPTIKAMCYQDGGRIAYNPNAELNLDDCFELDGNELKATDQKGSGGVSACSGVELVATMGKLKGGCLGKDKEFGLYNWINNLGGNLVCHT</sequence>
<dbReference type="EMBL" id="JAPMSZ010000001">
    <property type="protein sequence ID" value="KAJ5115342.1"/>
    <property type="molecule type" value="Genomic_DNA"/>
</dbReference>
<gene>
    <name evidence="2" type="ORF">NUU61_001101</name>
</gene>
<dbReference type="AlphaFoldDB" id="A0A9W9GBX6"/>
<organism evidence="2 3">
    <name type="scientific">Penicillium alfredii</name>
    <dbReference type="NCBI Taxonomy" id="1506179"/>
    <lineage>
        <taxon>Eukaryota</taxon>
        <taxon>Fungi</taxon>
        <taxon>Dikarya</taxon>
        <taxon>Ascomycota</taxon>
        <taxon>Pezizomycotina</taxon>
        <taxon>Eurotiomycetes</taxon>
        <taxon>Eurotiomycetidae</taxon>
        <taxon>Eurotiales</taxon>
        <taxon>Aspergillaceae</taxon>
        <taxon>Penicillium</taxon>
    </lineage>
</organism>
<dbReference type="GeneID" id="81390851"/>
<evidence type="ECO:0000313" key="3">
    <source>
        <dbReference type="Proteomes" id="UP001141434"/>
    </source>
</evidence>
<comment type="caution">
    <text evidence="2">The sequence shown here is derived from an EMBL/GenBank/DDBJ whole genome shotgun (WGS) entry which is preliminary data.</text>
</comment>
<accession>A0A9W9GBX6</accession>
<feature type="signal peptide" evidence="1">
    <location>
        <begin position="1"/>
        <end position="18"/>
    </location>
</feature>
<reference evidence="2" key="2">
    <citation type="journal article" date="2023" name="IMA Fungus">
        <title>Comparative genomic study of the Penicillium genus elucidates a diverse pangenome and 15 lateral gene transfer events.</title>
        <authorList>
            <person name="Petersen C."/>
            <person name="Sorensen T."/>
            <person name="Nielsen M.R."/>
            <person name="Sondergaard T.E."/>
            <person name="Sorensen J.L."/>
            <person name="Fitzpatrick D.A."/>
            <person name="Frisvad J.C."/>
            <person name="Nielsen K.L."/>
        </authorList>
    </citation>
    <scope>NUCLEOTIDE SEQUENCE</scope>
    <source>
        <strain evidence="2">IBT 34128</strain>
    </source>
</reference>
<reference evidence="2" key="1">
    <citation type="submission" date="2022-11" db="EMBL/GenBank/DDBJ databases">
        <authorList>
            <person name="Petersen C."/>
        </authorList>
    </citation>
    <scope>NUCLEOTIDE SEQUENCE</scope>
    <source>
        <strain evidence="2">IBT 34128</strain>
    </source>
</reference>